<evidence type="ECO:0008006" key="4">
    <source>
        <dbReference type="Google" id="ProtNLM"/>
    </source>
</evidence>
<keyword evidence="1" id="KW-0812">Transmembrane</keyword>
<reference evidence="2 3" key="1">
    <citation type="submission" date="2020-08" db="EMBL/GenBank/DDBJ databases">
        <title>Genomic Encyclopedia of Type Strains, Phase IV (KMG-IV): sequencing the most valuable type-strain genomes for metagenomic binning, comparative biology and taxonomic classification.</title>
        <authorList>
            <person name="Goeker M."/>
        </authorList>
    </citation>
    <scope>NUCLEOTIDE SEQUENCE [LARGE SCALE GENOMIC DNA]</scope>
    <source>
        <strain evidence="2 3">DSM 25966</strain>
    </source>
</reference>
<evidence type="ECO:0000313" key="3">
    <source>
        <dbReference type="Proteomes" id="UP000553963"/>
    </source>
</evidence>
<keyword evidence="3" id="KW-1185">Reference proteome</keyword>
<accession>A0A840ATN9</accession>
<proteinExistence type="predicted"/>
<feature type="transmembrane region" description="Helical" evidence="1">
    <location>
        <begin position="6"/>
        <end position="23"/>
    </location>
</feature>
<keyword evidence="1" id="KW-0472">Membrane</keyword>
<comment type="caution">
    <text evidence="2">The sequence shown here is derived from an EMBL/GenBank/DDBJ whole genome shotgun (WGS) entry which is preliminary data.</text>
</comment>
<dbReference type="EMBL" id="JACIDS010000005">
    <property type="protein sequence ID" value="MBB3932924.1"/>
    <property type="molecule type" value="Genomic_DNA"/>
</dbReference>
<evidence type="ECO:0000256" key="1">
    <source>
        <dbReference type="SAM" id="Phobius"/>
    </source>
</evidence>
<name>A0A840ATN9_9HYPH</name>
<dbReference type="Proteomes" id="UP000553963">
    <property type="component" value="Unassembled WGS sequence"/>
</dbReference>
<protein>
    <recommendedName>
        <fullName evidence="4">Cell division protein FtsL</fullName>
    </recommendedName>
</protein>
<gene>
    <name evidence="2" type="ORF">GGR25_003988</name>
</gene>
<organism evidence="2 3">
    <name type="scientific">Kaistia hirudinis</name>
    <dbReference type="NCBI Taxonomy" id="1293440"/>
    <lineage>
        <taxon>Bacteria</taxon>
        <taxon>Pseudomonadati</taxon>
        <taxon>Pseudomonadota</taxon>
        <taxon>Alphaproteobacteria</taxon>
        <taxon>Hyphomicrobiales</taxon>
        <taxon>Kaistiaceae</taxon>
        <taxon>Kaistia</taxon>
    </lineage>
</organism>
<evidence type="ECO:0000313" key="2">
    <source>
        <dbReference type="EMBL" id="MBB3932924.1"/>
    </source>
</evidence>
<dbReference type="RefSeq" id="WP_183400580.1">
    <property type="nucleotide sequence ID" value="NZ_JACIDS010000005.1"/>
</dbReference>
<keyword evidence="1" id="KW-1133">Transmembrane helix</keyword>
<sequence length="131" mass="13882">MKRGVGIMWVGLMVAGAVVTYAMKDSAGRAADRVHKLRAEIAAEKEAITLLKAEWSVFDQPARLQELVARYGAVLKLQPIDVRQLGTIDDVPEKPPVPAASELDELRTSSIRPGSAAAKVANAAPIAGGKP</sequence>
<dbReference type="AlphaFoldDB" id="A0A840ATN9"/>